<dbReference type="InterPro" id="IPR008705">
    <property type="entry name" value="Nanos/Xcar2"/>
</dbReference>
<evidence type="ECO:0000256" key="8">
    <source>
        <dbReference type="PROSITE-ProRule" id="PRU00855"/>
    </source>
</evidence>
<protein>
    <recommendedName>
        <fullName evidence="11">Nanos-type domain-containing protein</fullName>
    </recommendedName>
</protein>
<keyword evidence="10" id="KW-0732">Signal</keyword>
<keyword evidence="13" id="KW-1185">Reference proteome</keyword>
<dbReference type="Pfam" id="PF05741">
    <property type="entry name" value="zf-nanos"/>
    <property type="match status" value="1"/>
</dbReference>
<evidence type="ECO:0000256" key="5">
    <source>
        <dbReference type="ARBA" id="ARBA00022833"/>
    </source>
</evidence>
<comment type="similarity">
    <text evidence="8">Belongs to the nanos family.</text>
</comment>
<evidence type="ECO:0000256" key="6">
    <source>
        <dbReference type="ARBA" id="ARBA00022845"/>
    </source>
</evidence>
<evidence type="ECO:0000256" key="2">
    <source>
        <dbReference type="ARBA" id="ARBA00022490"/>
    </source>
</evidence>
<feature type="domain" description="Nanos-type" evidence="11">
    <location>
        <begin position="108"/>
        <end position="162"/>
    </location>
</feature>
<keyword evidence="4 8" id="KW-0863">Zinc-finger</keyword>
<dbReference type="Proteomes" id="UP000830375">
    <property type="component" value="Unassembled WGS sequence"/>
</dbReference>
<dbReference type="PROSITE" id="PS51522">
    <property type="entry name" value="ZF_NANOS"/>
    <property type="match status" value="1"/>
</dbReference>
<evidence type="ECO:0000259" key="11">
    <source>
        <dbReference type="PROSITE" id="PS51522"/>
    </source>
</evidence>
<accession>A0ABQ8MZ05</accession>
<organism evidence="12 13">
    <name type="scientific">Labeo rohita</name>
    <name type="common">Indian major carp</name>
    <name type="synonym">Cyprinus rohita</name>
    <dbReference type="NCBI Taxonomy" id="84645"/>
    <lineage>
        <taxon>Eukaryota</taxon>
        <taxon>Metazoa</taxon>
        <taxon>Chordata</taxon>
        <taxon>Craniata</taxon>
        <taxon>Vertebrata</taxon>
        <taxon>Euteleostomi</taxon>
        <taxon>Actinopterygii</taxon>
        <taxon>Neopterygii</taxon>
        <taxon>Teleostei</taxon>
        <taxon>Ostariophysi</taxon>
        <taxon>Cypriniformes</taxon>
        <taxon>Cyprinidae</taxon>
        <taxon>Labeoninae</taxon>
        <taxon>Labeonini</taxon>
        <taxon>Labeo</taxon>
    </lineage>
</organism>
<gene>
    <name evidence="12" type="ORF">H4Q32_004721</name>
</gene>
<evidence type="ECO:0000313" key="13">
    <source>
        <dbReference type="Proteomes" id="UP000830375"/>
    </source>
</evidence>
<feature type="compositionally biased region" description="Basic and acidic residues" evidence="9">
    <location>
        <begin position="88"/>
        <end position="101"/>
    </location>
</feature>
<evidence type="ECO:0000256" key="1">
    <source>
        <dbReference type="ARBA" id="ARBA00004496"/>
    </source>
</evidence>
<evidence type="ECO:0000256" key="3">
    <source>
        <dbReference type="ARBA" id="ARBA00022723"/>
    </source>
</evidence>
<dbReference type="EMBL" id="JACTAM010000001">
    <property type="protein sequence ID" value="KAI2668078.1"/>
    <property type="molecule type" value="Genomic_DNA"/>
</dbReference>
<keyword evidence="7 8" id="KW-0694">RNA-binding</keyword>
<proteinExistence type="inferred from homology"/>
<keyword evidence="3" id="KW-0479">Metal-binding</keyword>
<evidence type="ECO:0000256" key="10">
    <source>
        <dbReference type="SAM" id="SignalP"/>
    </source>
</evidence>
<dbReference type="PANTHER" id="PTHR12887">
    <property type="entry name" value="NANOS PROTEIN"/>
    <property type="match status" value="1"/>
</dbReference>
<evidence type="ECO:0000256" key="7">
    <source>
        <dbReference type="ARBA" id="ARBA00022884"/>
    </source>
</evidence>
<name>A0ABQ8MZ05_LABRO</name>
<evidence type="ECO:0000256" key="9">
    <source>
        <dbReference type="SAM" id="MobiDB-lite"/>
    </source>
</evidence>
<dbReference type="Gene3D" id="4.10.60.30">
    <property type="entry name" value="Nanos, RNA-binding domain"/>
    <property type="match status" value="1"/>
</dbReference>
<feature type="region of interest" description="Disordered" evidence="9">
    <location>
        <begin position="70"/>
        <end position="101"/>
    </location>
</feature>
<keyword evidence="6 8" id="KW-0810">Translation regulation</keyword>
<feature type="signal peptide" evidence="10">
    <location>
        <begin position="1"/>
        <end position="20"/>
    </location>
</feature>
<reference evidence="12 13" key="1">
    <citation type="submission" date="2022-01" db="EMBL/GenBank/DDBJ databases">
        <title>A high-quality chromosome-level genome assembly of rohu carp, Labeo rohita.</title>
        <authorList>
            <person name="Arick M.A. II"/>
            <person name="Hsu C.-Y."/>
            <person name="Magbanua Z."/>
            <person name="Pechanova O."/>
            <person name="Grover C."/>
            <person name="Miller E."/>
            <person name="Thrash A."/>
            <person name="Ezzel L."/>
            <person name="Alam S."/>
            <person name="Benzie J."/>
            <person name="Hamilton M."/>
            <person name="Karsi A."/>
            <person name="Lawrence M.L."/>
            <person name="Peterson D.G."/>
        </authorList>
    </citation>
    <scope>NUCLEOTIDE SEQUENCE [LARGE SCALE GENOMIC DNA]</scope>
    <source>
        <strain evidence="13">BAU-BD-2019</strain>
        <tissue evidence="12">Blood</tissue>
    </source>
</reference>
<dbReference type="InterPro" id="IPR038129">
    <property type="entry name" value="Nanos_sf"/>
</dbReference>
<evidence type="ECO:0000313" key="12">
    <source>
        <dbReference type="EMBL" id="KAI2668078.1"/>
    </source>
</evidence>
<keyword evidence="5" id="KW-0862">Zinc</keyword>
<evidence type="ECO:0000256" key="4">
    <source>
        <dbReference type="ARBA" id="ARBA00022771"/>
    </source>
</evidence>
<dbReference type="InterPro" id="IPR024161">
    <property type="entry name" value="Znf_nanos-typ"/>
</dbReference>
<comment type="caution">
    <text evidence="12">The sequence shown here is derived from an EMBL/GenBank/DDBJ whole genome shotgun (WGS) entry which is preliminary data.</text>
</comment>
<sequence>MFGLCSVNAMAFSLLHYILSSHGHMESRNQDFQPWKDYMGLADKIRGMQRPAEQSDAGDDKTNQAAAAALLESPSGDPRRAHAGNMPTEKRNEERRKSTSSTHLERKFCSFCKHNGETEAVFTSHYLKDRAGDVMCPYLSQYVCPLCGATGARAHTKRFCPLVDKTYSSVYAKSTW</sequence>
<comment type="subcellular location">
    <subcellularLocation>
        <location evidence="1">Cytoplasm</location>
    </subcellularLocation>
</comment>
<keyword evidence="2" id="KW-0963">Cytoplasm</keyword>
<feature type="chain" id="PRO_5045671075" description="Nanos-type domain-containing protein" evidence="10">
    <location>
        <begin position="21"/>
        <end position="176"/>
    </location>
</feature>